<accession>A0AA38C218</accession>
<comment type="caution">
    <text evidence="1">The sequence shown here is derived from an EMBL/GenBank/DDBJ whole genome shotgun (WGS) entry which is preliminary data.</text>
</comment>
<name>A0AA38C218_TAXCH</name>
<dbReference type="AlphaFoldDB" id="A0AA38C218"/>
<keyword evidence="2" id="KW-1185">Reference proteome</keyword>
<proteinExistence type="predicted"/>
<protein>
    <submittedName>
        <fullName evidence="1">Uncharacterized protein</fullName>
    </submittedName>
</protein>
<gene>
    <name evidence="1" type="ORF">KI387_032574</name>
</gene>
<evidence type="ECO:0000313" key="2">
    <source>
        <dbReference type="Proteomes" id="UP000824469"/>
    </source>
</evidence>
<dbReference type="Proteomes" id="UP000824469">
    <property type="component" value="Unassembled WGS sequence"/>
</dbReference>
<sequence>FLTSVHGFTFCRNLPCTLSMTTLLEQTVTFPPCSRWLRFTLVSKNLQPRNSKPIAIFFQADSGQMHGSFAGGIHFEEAPAGNCQIPVALFPSEIFRPPFYLMLLRSVSDLASRGTATGKLPVKCELLGFSSMDRPKMQRRNTLL</sequence>
<feature type="non-terminal residue" evidence="1">
    <location>
        <position position="1"/>
    </location>
</feature>
<dbReference type="EMBL" id="JAHRHJ020003813">
    <property type="protein sequence ID" value="KAH9288457.1"/>
    <property type="molecule type" value="Genomic_DNA"/>
</dbReference>
<organism evidence="1 2">
    <name type="scientific">Taxus chinensis</name>
    <name type="common">Chinese yew</name>
    <name type="synonym">Taxus wallichiana var. chinensis</name>
    <dbReference type="NCBI Taxonomy" id="29808"/>
    <lineage>
        <taxon>Eukaryota</taxon>
        <taxon>Viridiplantae</taxon>
        <taxon>Streptophyta</taxon>
        <taxon>Embryophyta</taxon>
        <taxon>Tracheophyta</taxon>
        <taxon>Spermatophyta</taxon>
        <taxon>Pinopsida</taxon>
        <taxon>Pinidae</taxon>
        <taxon>Conifers II</taxon>
        <taxon>Cupressales</taxon>
        <taxon>Taxaceae</taxon>
        <taxon>Taxus</taxon>
    </lineage>
</organism>
<reference evidence="1 2" key="1">
    <citation type="journal article" date="2021" name="Nat. Plants">
        <title>The Taxus genome provides insights into paclitaxel biosynthesis.</title>
        <authorList>
            <person name="Xiong X."/>
            <person name="Gou J."/>
            <person name="Liao Q."/>
            <person name="Li Y."/>
            <person name="Zhou Q."/>
            <person name="Bi G."/>
            <person name="Li C."/>
            <person name="Du R."/>
            <person name="Wang X."/>
            <person name="Sun T."/>
            <person name="Guo L."/>
            <person name="Liang H."/>
            <person name="Lu P."/>
            <person name="Wu Y."/>
            <person name="Zhang Z."/>
            <person name="Ro D.K."/>
            <person name="Shang Y."/>
            <person name="Huang S."/>
            <person name="Yan J."/>
        </authorList>
    </citation>
    <scope>NUCLEOTIDE SEQUENCE [LARGE SCALE GENOMIC DNA]</scope>
    <source>
        <strain evidence="1">Ta-2019</strain>
    </source>
</reference>
<evidence type="ECO:0000313" key="1">
    <source>
        <dbReference type="EMBL" id="KAH9288457.1"/>
    </source>
</evidence>